<reference evidence="5 6" key="1">
    <citation type="submission" date="2016-03" db="EMBL/GenBank/DDBJ databases">
        <authorList>
            <person name="Ploux O."/>
        </authorList>
    </citation>
    <scope>NUCLEOTIDE SEQUENCE [LARGE SCALE GENOMIC DNA]</scope>
    <source>
        <strain evidence="5 6">UAMH 11012</strain>
    </source>
</reference>
<evidence type="ECO:0000256" key="3">
    <source>
        <dbReference type="ARBA" id="ARBA00022827"/>
    </source>
</evidence>
<organism evidence="5 6">
    <name type="scientific">Phialocephala subalpina</name>
    <dbReference type="NCBI Taxonomy" id="576137"/>
    <lineage>
        <taxon>Eukaryota</taxon>
        <taxon>Fungi</taxon>
        <taxon>Dikarya</taxon>
        <taxon>Ascomycota</taxon>
        <taxon>Pezizomycotina</taxon>
        <taxon>Leotiomycetes</taxon>
        <taxon>Helotiales</taxon>
        <taxon>Mollisiaceae</taxon>
        <taxon>Phialocephala</taxon>
        <taxon>Phialocephala fortinii species complex</taxon>
    </lineage>
</organism>
<keyword evidence="4" id="KW-0560">Oxidoreductase</keyword>
<evidence type="ECO:0000313" key="5">
    <source>
        <dbReference type="EMBL" id="CZR57665.1"/>
    </source>
</evidence>
<dbReference type="PANTHER" id="PTHR42973">
    <property type="entry name" value="BINDING OXIDOREDUCTASE, PUTATIVE (AFU_ORTHOLOGUE AFUA_1G17690)-RELATED"/>
    <property type="match status" value="1"/>
</dbReference>
<keyword evidence="2" id="KW-0285">Flavoprotein</keyword>
<dbReference type="Proteomes" id="UP000184330">
    <property type="component" value="Unassembled WGS sequence"/>
</dbReference>
<keyword evidence="3" id="KW-0274">FAD</keyword>
<name>A0A1L7WY31_9HELO</name>
<evidence type="ECO:0000256" key="1">
    <source>
        <dbReference type="ARBA" id="ARBA00005466"/>
    </source>
</evidence>
<protein>
    <recommendedName>
        <fullName evidence="7">FAD-binding PCMH-type domain-containing protein</fullName>
    </recommendedName>
</protein>
<evidence type="ECO:0000256" key="2">
    <source>
        <dbReference type="ARBA" id="ARBA00022630"/>
    </source>
</evidence>
<dbReference type="EMBL" id="FJOG01000010">
    <property type="protein sequence ID" value="CZR57665.1"/>
    <property type="molecule type" value="Genomic_DNA"/>
</dbReference>
<dbReference type="GO" id="GO:0050660">
    <property type="term" value="F:flavin adenine dinucleotide binding"/>
    <property type="evidence" value="ECO:0007669"/>
    <property type="project" value="InterPro"/>
</dbReference>
<dbReference type="STRING" id="576137.A0A1L7WY31"/>
<comment type="similarity">
    <text evidence="1">Belongs to the oxygen-dependent FAD-linked oxidoreductase family.</text>
</comment>
<dbReference type="Gene3D" id="3.30.465.10">
    <property type="match status" value="2"/>
</dbReference>
<evidence type="ECO:0000313" key="6">
    <source>
        <dbReference type="Proteomes" id="UP000184330"/>
    </source>
</evidence>
<evidence type="ECO:0008006" key="7">
    <source>
        <dbReference type="Google" id="ProtNLM"/>
    </source>
</evidence>
<sequence>MYPKLLTVGGMVTSAAAFNFRGQRLDFNSISDPSTTCNFFKQSYPNMTLLPTDSGYLDENALSWNAGAWLGPACVLTPASAEQLSCAVKSLVKFQTPFAMRGGGQCHRRRREHQLDQLIWGEVYTFLNTTGTGKMVVGGRHAPVGIPGLLLGGGISFFSYDYGFASTNGNMQGVEVLFPSQLFTYVVLTQNCALANSTIIQATPSGTYSDLFWALQEGGNSFCLATKSMLRTFDSSAVGLANPLYGFGDDIKTNWLTSIFNYVQNGSSDGKAAIIPVRRSACIIAFKGEGESHGLNQRFHVISHTATLEAMNIVHDNFFDAVKKYDLGSLDGFFVGLAWNSITTKFIETSKAGIRCPRGVPEEPVFWIEESLTWGSAEDTPLIDDFLATTNANIMAQLEVIDATSAYIYFNDVDETQDVFAGYPAANVERMKTIRDIYDPGYGVYEFDAGRI</sequence>
<dbReference type="GO" id="GO:0016491">
    <property type="term" value="F:oxidoreductase activity"/>
    <property type="evidence" value="ECO:0007669"/>
    <property type="project" value="UniProtKB-KW"/>
</dbReference>
<dbReference type="AlphaFoldDB" id="A0A1L7WY31"/>
<dbReference type="SUPFAM" id="SSF56176">
    <property type="entry name" value="FAD-binding/transporter-associated domain-like"/>
    <property type="match status" value="1"/>
</dbReference>
<accession>A0A1L7WY31</accession>
<gene>
    <name evidence="5" type="ORF">PAC_07554</name>
</gene>
<dbReference type="InterPro" id="IPR016169">
    <property type="entry name" value="FAD-bd_PCMH_sub2"/>
</dbReference>
<dbReference type="PANTHER" id="PTHR42973:SF54">
    <property type="entry name" value="FAD-BINDING PCMH-TYPE DOMAIN-CONTAINING PROTEIN"/>
    <property type="match status" value="1"/>
</dbReference>
<evidence type="ECO:0000256" key="4">
    <source>
        <dbReference type="ARBA" id="ARBA00023002"/>
    </source>
</evidence>
<dbReference type="OrthoDB" id="2151789at2759"/>
<keyword evidence="6" id="KW-1185">Reference proteome</keyword>
<dbReference type="InterPro" id="IPR050416">
    <property type="entry name" value="FAD-linked_Oxidoreductase"/>
</dbReference>
<proteinExistence type="inferred from homology"/>
<dbReference type="InterPro" id="IPR036318">
    <property type="entry name" value="FAD-bd_PCMH-like_sf"/>
</dbReference>